<sequence length="216" mass="23429">MCSGPGVELVELSLDSALAALVFCFELCFVPALPHSASSQVFRPSATHRKSHTNIMSRQPSPAPNPIPRLFAREGRDGSFSSTASAPDAWNTQLARRRPGKLVKAKRSFHRLGLGFASNSDKVPPIPRVRKYSLPSQLPAVIVTPASASAVDETFKEAPVPVRPPRRFHPGRLTVETYVFVLGIDAKGKQIFGPPTKIAMWNCCSEEPEAPGCAKM</sequence>
<accession>A0A8H6WLU6</accession>
<dbReference type="Proteomes" id="UP000613580">
    <property type="component" value="Unassembled WGS sequence"/>
</dbReference>
<feature type="region of interest" description="Disordered" evidence="1">
    <location>
        <begin position="42"/>
        <end position="93"/>
    </location>
</feature>
<reference evidence="2" key="1">
    <citation type="submission" date="2020-05" db="EMBL/GenBank/DDBJ databases">
        <title>Mycena genomes resolve the evolution of fungal bioluminescence.</title>
        <authorList>
            <person name="Tsai I.J."/>
        </authorList>
    </citation>
    <scope>NUCLEOTIDE SEQUENCE</scope>
    <source>
        <strain evidence="2">110903Hualien_Pintung</strain>
    </source>
</reference>
<name>A0A8H6WLU6_MYCCL</name>
<organism evidence="2 3">
    <name type="scientific">Mycena chlorophos</name>
    <name type="common">Agaric fungus</name>
    <name type="synonym">Agaricus chlorophos</name>
    <dbReference type="NCBI Taxonomy" id="658473"/>
    <lineage>
        <taxon>Eukaryota</taxon>
        <taxon>Fungi</taxon>
        <taxon>Dikarya</taxon>
        <taxon>Basidiomycota</taxon>
        <taxon>Agaricomycotina</taxon>
        <taxon>Agaricomycetes</taxon>
        <taxon>Agaricomycetidae</taxon>
        <taxon>Agaricales</taxon>
        <taxon>Marasmiineae</taxon>
        <taxon>Mycenaceae</taxon>
        <taxon>Mycena</taxon>
    </lineage>
</organism>
<protein>
    <submittedName>
        <fullName evidence="2">Uncharacterized protein</fullName>
    </submittedName>
</protein>
<comment type="caution">
    <text evidence="2">The sequence shown here is derived from an EMBL/GenBank/DDBJ whole genome shotgun (WGS) entry which is preliminary data.</text>
</comment>
<dbReference type="OrthoDB" id="10596100at2759"/>
<gene>
    <name evidence="2" type="ORF">HMN09_00448600</name>
</gene>
<dbReference type="EMBL" id="JACAZE010000005">
    <property type="protein sequence ID" value="KAF7317139.1"/>
    <property type="molecule type" value="Genomic_DNA"/>
</dbReference>
<keyword evidence="3" id="KW-1185">Reference proteome</keyword>
<dbReference type="AlphaFoldDB" id="A0A8H6WLU6"/>
<proteinExistence type="predicted"/>
<evidence type="ECO:0000256" key="1">
    <source>
        <dbReference type="SAM" id="MobiDB-lite"/>
    </source>
</evidence>
<feature type="compositionally biased region" description="Polar residues" evidence="1">
    <location>
        <begin position="79"/>
        <end position="93"/>
    </location>
</feature>
<evidence type="ECO:0000313" key="2">
    <source>
        <dbReference type="EMBL" id="KAF7317139.1"/>
    </source>
</evidence>
<evidence type="ECO:0000313" key="3">
    <source>
        <dbReference type="Proteomes" id="UP000613580"/>
    </source>
</evidence>